<accession>A0A1P8U9H3</accession>
<protein>
    <submittedName>
        <fullName evidence="1">Uncharacterized protein</fullName>
    </submittedName>
</protein>
<sequence length="242" mass="27587">MPNPYDDDLSVLQGLNFLQESDSAKHLLAYGIRALRTAAFIETTRDPIMTMLSIGVEKMLKIGLGLDYLATNRVWLPLAVLKNDYRHNLVKMEALLRDAIRDNVGRATHRYYIDQALAAVESDPVWMPLVAALNRYGQEGRFYYLDALAENPQREESPQVFWDAAERVALENEPELNDLFRKMVDDFSLSEEFYSKLNSRMADSLQRYWDLVAMAGVQGVLGDRGKGWGYDFKLIGRQIAGD</sequence>
<dbReference type="STRING" id="36805.BOH66_11330"/>
<proteinExistence type="predicted"/>
<gene>
    <name evidence="1" type="ORF">BOH66_11330</name>
</gene>
<organism evidence="1 2">
    <name type="scientific">Microbacterium aurum</name>
    <dbReference type="NCBI Taxonomy" id="36805"/>
    <lineage>
        <taxon>Bacteria</taxon>
        <taxon>Bacillati</taxon>
        <taxon>Actinomycetota</taxon>
        <taxon>Actinomycetes</taxon>
        <taxon>Micrococcales</taxon>
        <taxon>Microbacteriaceae</taxon>
        <taxon>Microbacterium</taxon>
    </lineage>
</organism>
<dbReference type="EMBL" id="CP018762">
    <property type="protein sequence ID" value="APZ34768.1"/>
    <property type="molecule type" value="Genomic_DNA"/>
</dbReference>
<reference evidence="1 2" key="1">
    <citation type="submission" date="2016-12" db="EMBL/GenBank/DDBJ databases">
        <title>Complete genome sequence of Microbacterium aurum KACC 15219.</title>
        <authorList>
            <person name="Jung Y."/>
            <person name="Shin J.-H."/>
            <person name="Lee Y.-J."/>
            <person name="Yi H."/>
            <person name="Bahn Y.-S."/>
            <person name="Kim J.F."/>
            <person name="Lee D.-W."/>
        </authorList>
    </citation>
    <scope>NUCLEOTIDE SEQUENCE [LARGE SCALE GENOMIC DNA]</scope>
    <source>
        <strain evidence="1 2">KACC 15219</strain>
    </source>
</reference>
<dbReference type="RefSeq" id="WP_076691108.1">
    <property type="nucleotide sequence ID" value="NZ_CP018762.1"/>
</dbReference>
<keyword evidence="2" id="KW-1185">Reference proteome</keyword>
<dbReference type="AlphaFoldDB" id="A0A1P8U9H3"/>
<dbReference type="Proteomes" id="UP000187185">
    <property type="component" value="Chromosome"/>
</dbReference>
<evidence type="ECO:0000313" key="1">
    <source>
        <dbReference type="EMBL" id="APZ34768.1"/>
    </source>
</evidence>
<dbReference type="OrthoDB" id="3265421at2"/>
<dbReference type="KEGG" id="maur:BOH66_11330"/>
<name>A0A1P8U9H3_9MICO</name>
<evidence type="ECO:0000313" key="2">
    <source>
        <dbReference type="Proteomes" id="UP000187185"/>
    </source>
</evidence>